<comment type="similarity">
    <text evidence="1">Belongs to the metallo-dependent hydrolases superfamily.</text>
</comment>
<dbReference type="AlphaFoldDB" id="A0A4R1N7J7"/>
<dbReference type="InterPro" id="IPR052350">
    <property type="entry name" value="Metallo-dep_Lactonases"/>
</dbReference>
<dbReference type="OrthoDB" id="9787654at2"/>
<evidence type="ECO:0000259" key="2">
    <source>
        <dbReference type="Pfam" id="PF04909"/>
    </source>
</evidence>
<dbReference type="Proteomes" id="UP000294555">
    <property type="component" value="Unassembled WGS sequence"/>
</dbReference>
<comment type="caution">
    <text evidence="3">The sequence shown here is derived from an EMBL/GenBank/DDBJ whole genome shotgun (WGS) entry which is preliminary data.</text>
</comment>
<feature type="domain" description="Amidohydrolase-related" evidence="2">
    <location>
        <begin position="7"/>
        <end position="300"/>
    </location>
</feature>
<dbReference type="SUPFAM" id="SSF51556">
    <property type="entry name" value="Metallo-dependent hydrolases"/>
    <property type="match status" value="1"/>
</dbReference>
<protein>
    <submittedName>
        <fullName evidence="3">Putative TIM-barrel fold metal-dependent hydrolase</fullName>
    </submittedName>
</protein>
<dbReference type="PANTHER" id="PTHR43569:SF1">
    <property type="entry name" value="BLL3371 PROTEIN"/>
    <property type="match status" value="1"/>
</dbReference>
<dbReference type="RefSeq" id="WP_132922050.1">
    <property type="nucleotide sequence ID" value="NZ_SJOI01000001.1"/>
</dbReference>
<organism evidence="3 4">
    <name type="scientific">Sodalis ligni</name>
    <dbReference type="NCBI Taxonomy" id="2697027"/>
    <lineage>
        <taxon>Bacteria</taxon>
        <taxon>Pseudomonadati</taxon>
        <taxon>Pseudomonadota</taxon>
        <taxon>Gammaproteobacteria</taxon>
        <taxon>Enterobacterales</taxon>
        <taxon>Bruguierivoracaceae</taxon>
        <taxon>Sodalis</taxon>
    </lineage>
</organism>
<keyword evidence="3" id="KW-0378">Hydrolase</keyword>
<dbReference type="InterPro" id="IPR006680">
    <property type="entry name" value="Amidohydro-rel"/>
</dbReference>
<keyword evidence="4" id="KW-1185">Reference proteome</keyword>
<proteinExistence type="inferred from homology"/>
<evidence type="ECO:0000313" key="4">
    <source>
        <dbReference type="Proteomes" id="UP000294555"/>
    </source>
</evidence>
<dbReference type="GO" id="GO:0016787">
    <property type="term" value="F:hydrolase activity"/>
    <property type="evidence" value="ECO:0007669"/>
    <property type="project" value="UniProtKB-KW"/>
</dbReference>
<sequence>MRTIERVDCHHHLWDVERFDYPWLKPDADRPRALFPDLTAIAGSYRVGDYIADARSANIVKSVHIDGGYVPRDPVGETRYLQSVADRHGFPHGIVARAALEEVNVQQILEAQCQFRNIRGVRHILNWHADADKRFTSRPDWMSDPSWLRGFAYLRRYELSFDLQIYPGQMAAAAGLARRFPSVAIILNHAGMPLGENDGDAAFWRAGMRRLAANDNVSVKISGLGMTIRNWTIERIRPWVLDTIDIFGPHRTMFASNFPVDKLYGSFATLYSAFDDLTAGFSLNEVQDMFFNNAQRIYRL</sequence>
<dbReference type="InterPro" id="IPR032466">
    <property type="entry name" value="Metal_Hydrolase"/>
</dbReference>
<dbReference type="PANTHER" id="PTHR43569">
    <property type="entry name" value="AMIDOHYDROLASE"/>
    <property type="match status" value="1"/>
</dbReference>
<name>A0A4R1N7J7_9GAMM</name>
<dbReference type="Gene3D" id="3.20.20.140">
    <property type="entry name" value="Metal-dependent hydrolases"/>
    <property type="match status" value="1"/>
</dbReference>
<reference evidence="3 4" key="1">
    <citation type="submission" date="2019-02" db="EMBL/GenBank/DDBJ databases">
        <title>Investigation of anaerobic lignin degradation for improved lignocellulosic biofuels.</title>
        <authorList>
            <person name="Deangelis K."/>
        </authorList>
    </citation>
    <scope>NUCLEOTIDE SEQUENCE [LARGE SCALE GENOMIC DNA]</scope>
    <source>
        <strain evidence="3 4">159R</strain>
    </source>
</reference>
<evidence type="ECO:0000256" key="1">
    <source>
        <dbReference type="ARBA" id="ARBA00038310"/>
    </source>
</evidence>
<evidence type="ECO:0000313" key="3">
    <source>
        <dbReference type="EMBL" id="TCL03153.1"/>
    </source>
</evidence>
<dbReference type="EMBL" id="SJOI01000001">
    <property type="protein sequence ID" value="TCL03153.1"/>
    <property type="molecule type" value="Genomic_DNA"/>
</dbReference>
<dbReference type="Pfam" id="PF04909">
    <property type="entry name" value="Amidohydro_2"/>
    <property type="match status" value="1"/>
</dbReference>
<gene>
    <name evidence="3" type="ORF">EZJ58_1202</name>
</gene>
<accession>A0A4R1N7J7</accession>